<evidence type="ECO:0000313" key="1">
    <source>
        <dbReference type="EMBL" id="MFC3852613.1"/>
    </source>
</evidence>
<sequence length="323" mass="36086">MAYVIAVVFFASMGLLLWPKLARPTLIPPVLPSQLPPFSSFSQIADRLQAREANERGLKPGAEACVVFANPEQPKKTDVCYLYLHGLSASRQEISPVTETLAEQDRANAVYARIAGHGMGTAGMGKFHAGHWLESVWEYWLMARALGEQVVIVATSTGAASAAWLTQQGVAEHIKAILLVAPNFGVSDRRAFLLTWPGARIWIPWVAGRYHSWEPMNELQGRYWSTTYSTQAWIEMQVLLEQVDHIDYGQLTVPVMMQVSPDDPVINPRRARTVFAQWGAPQKDFRWITVPLGESQHVFVGNVMGSDRNEEVIQNFRAFLNGL</sequence>
<dbReference type="Gene3D" id="3.40.50.1820">
    <property type="entry name" value="alpha/beta hydrolase"/>
    <property type="match status" value="1"/>
</dbReference>
<dbReference type="GO" id="GO:0016787">
    <property type="term" value="F:hydrolase activity"/>
    <property type="evidence" value="ECO:0007669"/>
    <property type="project" value="UniProtKB-KW"/>
</dbReference>
<dbReference type="SUPFAM" id="SSF53474">
    <property type="entry name" value="alpha/beta-Hydrolases"/>
    <property type="match status" value="1"/>
</dbReference>
<name>A0ABV7ZXW7_9GAMM</name>
<comment type="caution">
    <text evidence="1">The sequence shown here is derived from an EMBL/GenBank/DDBJ whole genome shotgun (WGS) entry which is preliminary data.</text>
</comment>
<accession>A0ABV7ZXW7</accession>
<dbReference type="RefSeq" id="WP_380694915.1">
    <property type="nucleotide sequence ID" value="NZ_JBHRYR010000002.1"/>
</dbReference>
<keyword evidence="2" id="KW-1185">Reference proteome</keyword>
<gene>
    <name evidence="1" type="ORF">ACFOOG_07180</name>
</gene>
<dbReference type="Proteomes" id="UP001595617">
    <property type="component" value="Unassembled WGS sequence"/>
</dbReference>
<evidence type="ECO:0000313" key="2">
    <source>
        <dbReference type="Proteomes" id="UP001595617"/>
    </source>
</evidence>
<dbReference type="EMBL" id="JBHRYR010000002">
    <property type="protein sequence ID" value="MFC3852613.1"/>
    <property type="molecule type" value="Genomic_DNA"/>
</dbReference>
<reference evidence="2" key="1">
    <citation type="journal article" date="2019" name="Int. J. Syst. Evol. Microbiol.">
        <title>The Global Catalogue of Microorganisms (GCM) 10K type strain sequencing project: providing services to taxonomists for standard genome sequencing and annotation.</title>
        <authorList>
            <consortium name="The Broad Institute Genomics Platform"/>
            <consortium name="The Broad Institute Genome Sequencing Center for Infectious Disease"/>
            <person name="Wu L."/>
            <person name="Ma J."/>
        </authorList>
    </citation>
    <scope>NUCLEOTIDE SEQUENCE [LARGE SCALE GENOMIC DNA]</scope>
    <source>
        <strain evidence="2">IBRC 10765</strain>
    </source>
</reference>
<keyword evidence="1" id="KW-0378">Hydrolase</keyword>
<dbReference type="InterPro" id="IPR029058">
    <property type="entry name" value="AB_hydrolase_fold"/>
</dbReference>
<protein>
    <submittedName>
        <fullName evidence="1">Alpha/beta hydrolase</fullName>
    </submittedName>
</protein>
<proteinExistence type="predicted"/>
<organism evidence="1 2">
    <name type="scientific">Saccharospirillum mangrovi</name>
    <dbReference type="NCBI Taxonomy" id="2161747"/>
    <lineage>
        <taxon>Bacteria</taxon>
        <taxon>Pseudomonadati</taxon>
        <taxon>Pseudomonadota</taxon>
        <taxon>Gammaproteobacteria</taxon>
        <taxon>Oceanospirillales</taxon>
        <taxon>Saccharospirillaceae</taxon>
        <taxon>Saccharospirillum</taxon>
    </lineage>
</organism>